<accession>A0A1G5IMA1</accession>
<dbReference type="InterPro" id="IPR022742">
    <property type="entry name" value="Hydrolase_4"/>
</dbReference>
<dbReference type="RefSeq" id="WP_217640373.1">
    <property type="nucleotide sequence ID" value="NZ_FMUX01000020.1"/>
</dbReference>
<dbReference type="EMBL" id="FMUX01000020">
    <property type="protein sequence ID" value="SCY76850.1"/>
    <property type="molecule type" value="Genomic_DNA"/>
</dbReference>
<organism evidence="2 3">
    <name type="scientific">Desulfoluna spongiiphila</name>
    <dbReference type="NCBI Taxonomy" id="419481"/>
    <lineage>
        <taxon>Bacteria</taxon>
        <taxon>Pseudomonadati</taxon>
        <taxon>Thermodesulfobacteriota</taxon>
        <taxon>Desulfobacteria</taxon>
        <taxon>Desulfobacterales</taxon>
        <taxon>Desulfolunaceae</taxon>
        <taxon>Desulfoluna</taxon>
    </lineage>
</organism>
<proteinExistence type="predicted"/>
<gene>
    <name evidence="2" type="ORF">SAMN05216233_120110</name>
</gene>
<dbReference type="SUPFAM" id="SSF53474">
    <property type="entry name" value="alpha/beta-Hydrolases"/>
    <property type="match status" value="1"/>
</dbReference>
<dbReference type="Gene3D" id="3.40.50.1820">
    <property type="entry name" value="alpha/beta hydrolase"/>
    <property type="match status" value="1"/>
</dbReference>
<dbReference type="Proteomes" id="UP000198870">
    <property type="component" value="Unassembled WGS sequence"/>
</dbReference>
<dbReference type="InterPro" id="IPR029058">
    <property type="entry name" value="AB_hydrolase_fold"/>
</dbReference>
<dbReference type="AlphaFoldDB" id="A0A1G5IMA1"/>
<reference evidence="2 3" key="1">
    <citation type="submission" date="2016-10" db="EMBL/GenBank/DDBJ databases">
        <authorList>
            <person name="de Groot N.N."/>
        </authorList>
    </citation>
    <scope>NUCLEOTIDE SEQUENCE [LARGE SCALE GENOMIC DNA]</scope>
    <source>
        <strain evidence="2 3">AA1</strain>
    </source>
</reference>
<feature type="domain" description="Serine aminopeptidase S33" evidence="1">
    <location>
        <begin position="89"/>
        <end position="307"/>
    </location>
</feature>
<name>A0A1G5IMA1_9BACT</name>
<sequence>MSDGMKTQPLTTISTMDRINTSTLMMVTPEFPRLKRLRAESGYQASKPTFPTLYPLPLKSVKLNGTTIRYAHSPAEGKPTLVLLCPLPQSIQAYAPIWEGLAEHTNLFAYDLPGFGHSEGGKEYMNFKAQGEFLGTFIEHFKIEDAHLLGPDIGMPTILYHVGSNNGNTNNVKSILVGDGPAIEPSSNGSIIDKMVYSAFWRGIMTIAGGGALVEAGNRVGYINYVPNTAEISDYKNAYSKRMSTILEWFKGYPKSLAQVDPLLKHIQTPTLIFWGEDDELLKLDNAQRLHERLSNSTLHVFSHCGHFSYQDAYEEFQKMVLDWIKDHP</sequence>
<dbReference type="PRINTS" id="PR00111">
    <property type="entry name" value="ABHYDROLASE"/>
</dbReference>
<protein>
    <submittedName>
        <fullName evidence="2">Pimeloyl-ACP methyl ester carboxylesterase</fullName>
    </submittedName>
</protein>
<evidence type="ECO:0000259" key="1">
    <source>
        <dbReference type="Pfam" id="PF12146"/>
    </source>
</evidence>
<dbReference type="STRING" id="419481.SAMN05216233_120110"/>
<evidence type="ECO:0000313" key="2">
    <source>
        <dbReference type="EMBL" id="SCY76850.1"/>
    </source>
</evidence>
<dbReference type="InterPro" id="IPR000073">
    <property type="entry name" value="AB_hydrolase_1"/>
</dbReference>
<keyword evidence="3" id="KW-1185">Reference proteome</keyword>
<dbReference type="PANTHER" id="PTHR46438">
    <property type="entry name" value="ALPHA/BETA-HYDROLASES SUPERFAMILY PROTEIN"/>
    <property type="match status" value="1"/>
</dbReference>
<evidence type="ECO:0000313" key="3">
    <source>
        <dbReference type="Proteomes" id="UP000198870"/>
    </source>
</evidence>
<dbReference type="Pfam" id="PF12146">
    <property type="entry name" value="Hydrolase_4"/>
    <property type="match status" value="1"/>
</dbReference>